<reference evidence="5" key="1">
    <citation type="submission" date="2013-11" db="EMBL/GenBank/DDBJ databases">
        <title>Genome sequence of the fusiform rust pathogen reveals effectors for host alternation and coevolution with pine.</title>
        <authorList>
            <consortium name="DOE Joint Genome Institute"/>
            <person name="Smith K."/>
            <person name="Pendleton A."/>
            <person name="Kubisiak T."/>
            <person name="Anderson C."/>
            <person name="Salamov A."/>
            <person name="Aerts A."/>
            <person name="Riley R."/>
            <person name="Clum A."/>
            <person name="Lindquist E."/>
            <person name="Ence D."/>
            <person name="Campbell M."/>
            <person name="Kronenberg Z."/>
            <person name="Feau N."/>
            <person name="Dhillon B."/>
            <person name="Hamelin R."/>
            <person name="Burleigh J."/>
            <person name="Smith J."/>
            <person name="Yandell M."/>
            <person name="Nelson C."/>
            <person name="Grigoriev I."/>
            <person name="Davis J."/>
        </authorList>
    </citation>
    <scope>NUCLEOTIDE SEQUENCE</scope>
    <source>
        <strain evidence="5">G11</strain>
    </source>
</reference>
<dbReference type="CDD" id="cd00174">
    <property type="entry name" value="SH3"/>
    <property type="match status" value="1"/>
</dbReference>
<dbReference type="InterPro" id="IPR050670">
    <property type="entry name" value="STAM"/>
</dbReference>
<dbReference type="PANTHER" id="PTHR45929:SF3">
    <property type="entry name" value="JAK PATHWAY SIGNAL TRANSDUCTION ADAPTOR MOLECULE"/>
    <property type="match status" value="1"/>
</dbReference>
<dbReference type="Gene3D" id="2.30.30.40">
    <property type="entry name" value="SH3 Domains"/>
    <property type="match status" value="1"/>
</dbReference>
<accession>A0A9P6TDM2</accession>
<comment type="caution">
    <text evidence="5">The sequence shown here is derived from an EMBL/GenBank/DDBJ whole genome shotgun (WGS) entry which is preliminary data.</text>
</comment>
<dbReference type="InterPro" id="IPR036028">
    <property type="entry name" value="SH3-like_dom_sf"/>
</dbReference>
<keyword evidence="1 2" id="KW-0728">SH3 domain</keyword>
<gene>
    <name evidence="5" type="ORF">CROQUDRAFT_655489</name>
</gene>
<dbReference type="EMBL" id="MU167242">
    <property type="protein sequence ID" value="KAG0147909.1"/>
    <property type="molecule type" value="Genomic_DNA"/>
</dbReference>
<dbReference type="SUPFAM" id="SSF50044">
    <property type="entry name" value="SH3-domain"/>
    <property type="match status" value="1"/>
</dbReference>
<evidence type="ECO:0000313" key="6">
    <source>
        <dbReference type="Proteomes" id="UP000886653"/>
    </source>
</evidence>
<feature type="region of interest" description="Disordered" evidence="3">
    <location>
        <begin position="92"/>
        <end position="134"/>
    </location>
</feature>
<dbReference type="PANTHER" id="PTHR45929">
    <property type="entry name" value="JAK PATHWAY SIGNAL TRANSDUCTION ADAPTOR MOLECULE"/>
    <property type="match status" value="1"/>
</dbReference>
<dbReference type="InterPro" id="IPR001452">
    <property type="entry name" value="SH3_domain"/>
</dbReference>
<dbReference type="Pfam" id="PF00018">
    <property type="entry name" value="SH3_1"/>
    <property type="match status" value="1"/>
</dbReference>
<evidence type="ECO:0000256" key="2">
    <source>
        <dbReference type="PROSITE-ProRule" id="PRU00192"/>
    </source>
</evidence>
<name>A0A9P6TDM2_9BASI</name>
<feature type="compositionally biased region" description="Polar residues" evidence="3">
    <location>
        <begin position="105"/>
        <end position="115"/>
    </location>
</feature>
<organism evidence="5 6">
    <name type="scientific">Cronartium quercuum f. sp. fusiforme G11</name>
    <dbReference type="NCBI Taxonomy" id="708437"/>
    <lineage>
        <taxon>Eukaryota</taxon>
        <taxon>Fungi</taxon>
        <taxon>Dikarya</taxon>
        <taxon>Basidiomycota</taxon>
        <taxon>Pucciniomycotina</taxon>
        <taxon>Pucciniomycetes</taxon>
        <taxon>Pucciniales</taxon>
        <taxon>Coleosporiaceae</taxon>
        <taxon>Cronartium</taxon>
    </lineage>
</organism>
<evidence type="ECO:0000256" key="1">
    <source>
        <dbReference type="ARBA" id="ARBA00022443"/>
    </source>
</evidence>
<dbReference type="OrthoDB" id="10255128at2759"/>
<dbReference type="PROSITE" id="PS50002">
    <property type="entry name" value="SH3"/>
    <property type="match status" value="1"/>
</dbReference>
<evidence type="ECO:0000313" key="5">
    <source>
        <dbReference type="EMBL" id="KAG0147909.1"/>
    </source>
</evidence>
<sequence>MSSWSNLSSQDKDAFYSILDEYFSSRPHLFQQSNNAASGNPYAAASSLAAAHPGVAASALRAAGVPKNVASSNNISTASKWSQNPKVVAASSKVSQLAGKWSGPANGNESQNSTTPPAPPASRKPGSALPEGLQSSQKFMGGMVSQAEKDAMRAKPSGVLAAAVSSSHKSSFAPPPVRKTGPITPTPAPVEDDLDGEFVEAMYDFDGTSPQDLSFKERQVIRVTEHISDDWWNGQIDNGPIGMFPSAYVKAI</sequence>
<keyword evidence="6" id="KW-1185">Reference proteome</keyword>
<evidence type="ECO:0000259" key="4">
    <source>
        <dbReference type="PROSITE" id="PS50002"/>
    </source>
</evidence>
<dbReference type="Proteomes" id="UP000886653">
    <property type="component" value="Unassembled WGS sequence"/>
</dbReference>
<feature type="region of interest" description="Disordered" evidence="3">
    <location>
        <begin position="166"/>
        <end position="189"/>
    </location>
</feature>
<dbReference type="PRINTS" id="PR00452">
    <property type="entry name" value="SH3DOMAIN"/>
</dbReference>
<proteinExistence type="predicted"/>
<feature type="domain" description="SH3" evidence="4">
    <location>
        <begin position="194"/>
        <end position="252"/>
    </location>
</feature>
<evidence type="ECO:0000256" key="3">
    <source>
        <dbReference type="SAM" id="MobiDB-lite"/>
    </source>
</evidence>
<dbReference type="AlphaFoldDB" id="A0A9P6TDM2"/>
<protein>
    <recommendedName>
        <fullName evidence="4">SH3 domain-containing protein</fullName>
    </recommendedName>
</protein>
<dbReference type="SMART" id="SM00326">
    <property type="entry name" value="SH3"/>
    <property type="match status" value="1"/>
</dbReference>